<keyword evidence="3" id="KW-0597">Phosphoprotein</keyword>
<dbReference type="PANTHER" id="PTHR13237:SF8">
    <property type="entry name" value="SOMETHING ABOUT SILENCING PROTEIN 10"/>
    <property type="match status" value="1"/>
</dbReference>
<evidence type="ECO:0000256" key="1">
    <source>
        <dbReference type="ARBA" id="ARBA00004123"/>
    </source>
</evidence>
<sequence>MGKKGGKSYKKKDVTNATTSSRRDRHVFSTQDMDDAIDAFHKQRDIVPLDVNADSGESDEDDEIPIFDSKDIDNDDSDDDDDEEDGEDDDEDDHDDVDDEDDANGKSYIAKLIRQKKYLDSKHGGDEDEMQDDDEDEGDIKTITGGRKYAHGAENRNFELQDSDDEAPKEEEKIATDMQREKAKGLTMEDFGLEDIDNDKLTSKDATDKGNKVIKPLDRDATFKAEDLNALSKEEQMNVLYRSAPELVDWLSELNEAHTELECKINPFLNKVKKGETVKQGVVRYFELKQPLMLSYCQAITFYLLLKSEGQPVDDHPVIARLEEIKELINQINQLGIELPVELEDILKRSSGSDHESTPMPADSVTVHQEQPLVSAVSQEALPSNVVEMKKSDVSKDGVQKGRKVKDQKDHIGVQSLEMLKVRASLEEKLKQKGLYSQTAPKTSNSLKRSRPANGQLATYDDFDDDAVNVNGTAGLSNGHVSSKVSQFVNANLKKLKVASGDDDLPKRDDIHDRRLRNEKRVLAGAGVKTEDDNGDDQMTDLETHEVDDKEVTESGGDHKKEVNKQAEKLLAPKHAAKAAAHSRKSAVPSLPEETVDGKRYITPQMVKNRGLTRSRNKDKKNPRKNYKLKHQKALKNRGGQVQNFRKQTAPYGGEASGINPTISRSVRFKS</sequence>
<reference evidence="7 8" key="1">
    <citation type="submission" date="2023-01" db="EMBL/GenBank/DDBJ databases">
        <authorList>
            <person name="Kreplak J."/>
        </authorList>
    </citation>
    <scope>NUCLEOTIDE SEQUENCE [LARGE SCALE GENOMIC DNA]</scope>
</reference>
<evidence type="ECO:0000313" key="8">
    <source>
        <dbReference type="Proteomes" id="UP001157006"/>
    </source>
</evidence>
<feature type="compositionally biased region" description="Basic and acidic residues" evidence="5">
    <location>
        <begin position="504"/>
        <end position="513"/>
    </location>
</feature>
<feature type="compositionally biased region" description="Basic residues" evidence="5">
    <location>
        <begin position="575"/>
        <end position="585"/>
    </location>
</feature>
<comment type="subcellular location">
    <subcellularLocation>
        <location evidence="1">Nucleus</location>
    </subcellularLocation>
</comment>
<feature type="domain" description="Sas10 C-terminal" evidence="6">
    <location>
        <begin position="597"/>
        <end position="669"/>
    </location>
</feature>
<feature type="compositionally biased region" description="Acidic residues" evidence="5">
    <location>
        <begin position="126"/>
        <end position="138"/>
    </location>
</feature>
<feature type="region of interest" description="Disordered" evidence="5">
    <location>
        <begin position="500"/>
        <end position="671"/>
    </location>
</feature>
<evidence type="ECO:0000313" key="7">
    <source>
        <dbReference type="EMBL" id="CAI8618342.1"/>
    </source>
</evidence>
<gene>
    <name evidence="7" type="ORF">VFH_VI118480</name>
</gene>
<feature type="compositionally biased region" description="Basic and acidic residues" evidence="5">
    <location>
        <begin position="38"/>
        <end position="47"/>
    </location>
</feature>
<feature type="region of interest" description="Disordered" evidence="5">
    <location>
        <begin position="432"/>
        <end position="464"/>
    </location>
</feature>
<feature type="region of interest" description="Disordered" evidence="5">
    <location>
        <begin position="385"/>
        <end position="410"/>
    </location>
</feature>
<dbReference type="Proteomes" id="UP001157006">
    <property type="component" value="Chromosome 6"/>
</dbReference>
<feature type="compositionally biased region" description="Acidic residues" evidence="5">
    <location>
        <begin position="56"/>
        <end position="65"/>
    </location>
</feature>
<protein>
    <recommendedName>
        <fullName evidence="6">Sas10 C-terminal domain-containing protein</fullName>
    </recommendedName>
</protein>
<evidence type="ECO:0000259" key="6">
    <source>
        <dbReference type="Pfam" id="PF09368"/>
    </source>
</evidence>
<comment type="similarity">
    <text evidence="2">Belongs to the SAS10 family.</text>
</comment>
<dbReference type="Pfam" id="PF04000">
    <property type="entry name" value="Sas10_Utp3"/>
    <property type="match status" value="1"/>
</dbReference>
<organism evidence="7 8">
    <name type="scientific">Vicia faba</name>
    <name type="common">Broad bean</name>
    <name type="synonym">Faba vulgaris</name>
    <dbReference type="NCBI Taxonomy" id="3906"/>
    <lineage>
        <taxon>Eukaryota</taxon>
        <taxon>Viridiplantae</taxon>
        <taxon>Streptophyta</taxon>
        <taxon>Embryophyta</taxon>
        <taxon>Tracheophyta</taxon>
        <taxon>Spermatophyta</taxon>
        <taxon>Magnoliopsida</taxon>
        <taxon>eudicotyledons</taxon>
        <taxon>Gunneridae</taxon>
        <taxon>Pentapetalae</taxon>
        <taxon>rosids</taxon>
        <taxon>fabids</taxon>
        <taxon>Fabales</taxon>
        <taxon>Fabaceae</taxon>
        <taxon>Papilionoideae</taxon>
        <taxon>50 kb inversion clade</taxon>
        <taxon>NPAAA clade</taxon>
        <taxon>Hologalegina</taxon>
        <taxon>IRL clade</taxon>
        <taxon>Fabeae</taxon>
        <taxon>Vicia</taxon>
    </lineage>
</organism>
<evidence type="ECO:0000256" key="2">
    <source>
        <dbReference type="ARBA" id="ARBA00010979"/>
    </source>
</evidence>
<dbReference type="InterPro" id="IPR018972">
    <property type="entry name" value="Sas10_C_dom"/>
</dbReference>
<keyword evidence="8" id="KW-1185">Reference proteome</keyword>
<dbReference type="AlphaFoldDB" id="A0AAV1BA19"/>
<dbReference type="GO" id="GO:0000462">
    <property type="term" value="P:maturation of SSU-rRNA from tricistronic rRNA transcript (SSU-rRNA, 5.8S rRNA, LSU-rRNA)"/>
    <property type="evidence" value="ECO:0007669"/>
    <property type="project" value="TreeGrafter"/>
</dbReference>
<dbReference type="EMBL" id="OX451741">
    <property type="protein sequence ID" value="CAI8618342.1"/>
    <property type="molecule type" value="Genomic_DNA"/>
</dbReference>
<dbReference type="GO" id="GO:0032040">
    <property type="term" value="C:small-subunit processome"/>
    <property type="evidence" value="ECO:0007669"/>
    <property type="project" value="TreeGrafter"/>
</dbReference>
<keyword evidence="4" id="KW-0539">Nucleus</keyword>
<feature type="compositionally biased region" description="Acidic residues" evidence="5">
    <location>
        <begin position="73"/>
        <end position="102"/>
    </location>
</feature>
<evidence type="ECO:0000256" key="4">
    <source>
        <dbReference type="ARBA" id="ARBA00023242"/>
    </source>
</evidence>
<feature type="compositionally biased region" description="Basic and acidic residues" evidence="5">
    <location>
        <begin position="542"/>
        <end position="568"/>
    </location>
</feature>
<feature type="region of interest" description="Disordered" evidence="5">
    <location>
        <begin position="1"/>
        <end position="169"/>
    </location>
</feature>
<feature type="compositionally biased region" description="Basic residues" evidence="5">
    <location>
        <begin position="1"/>
        <end position="10"/>
    </location>
</feature>
<dbReference type="PANTHER" id="PTHR13237">
    <property type="entry name" value="SOMETHING ABOUT SILENCING PROTEIN 10-RELATED"/>
    <property type="match status" value="1"/>
</dbReference>
<feature type="compositionally biased region" description="Basic and acidic residues" evidence="5">
    <location>
        <begin position="388"/>
        <end position="410"/>
    </location>
</feature>
<evidence type="ECO:0000256" key="3">
    <source>
        <dbReference type="ARBA" id="ARBA00022553"/>
    </source>
</evidence>
<name>A0AAV1BA19_VICFA</name>
<proteinExistence type="inferred from homology"/>
<dbReference type="InterPro" id="IPR007146">
    <property type="entry name" value="Sas10/Utp3/C1D"/>
</dbReference>
<accession>A0AAV1BA19</accession>
<feature type="compositionally biased region" description="Basic residues" evidence="5">
    <location>
        <begin position="611"/>
        <end position="636"/>
    </location>
</feature>
<feature type="compositionally biased region" description="Polar residues" evidence="5">
    <location>
        <begin position="435"/>
        <end position="447"/>
    </location>
</feature>
<evidence type="ECO:0000256" key="5">
    <source>
        <dbReference type="SAM" id="MobiDB-lite"/>
    </source>
</evidence>
<dbReference type="Pfam" id="PF09368">
    <property type="entry name" value="Sas10"/>
    <property type="match status" value="1"/>
</dbReference>